<name>A0A915BZF1_PARUN</name>
<dbReference type="AlphaFoldDB" id="A0A915BZF1"/>
<dbReference type="PANTHER" id="PTHR15892">
    <property type="entry name" value="MITOCHONDRIAL RIBOSOMAL PROTEIN L30"/>
    <property type="match status" value="1"/>
</dbReference>
<dbReference type="PANTHER" id="PTHR15892:SF2">
    <property type="entry name" value="LARGE RIBOSOMAL SUBUNIT PROTEIN UL30M"/>
    <property type="match status" value="1"/>
</dbReference>
<dbReference type="InterPro" id="IPR005996">
    <property type="entry name" value="Ribosomal_uL30_bac-type"/>
</dbReference>
<reference evidence="2" key="1">
    <citation type="submission" date="2022-11" db="UniProtKB">
        <authorList>
            <consortium name="WormBaseParasite"/>
        </authorList>
    </citation>
    <scope>IDENTIFICATION</scope>
</reference>
<dbReference type="Proteomes" id="UP000887569">
    <property type="component" value="Unplaced"/>
</dbReference>
<accession>A0A915BZF1</accession>
<proteinExistence type="predicted"/>
<dbReference type="GO" id="GO:0003735">
    <property type="term" value="F:structural constituent of ribosome"/>
    <property type="evidence" value="ECO:0007669"/>
    <property type="project" value="InterPro"/>
</dbReference>
<evidence type="ECO:0000313" key="2">
    <source>
        <dbReference type="WBParaSite" id="PgR070_g020_t01"/>
    </source>
</evidence>
<protein>
    <submittedName>
        <fullName evidence="2">39S ribosomal protein L30, mitochondrial</fullName>
    </submittedName>
</protein>
<dbReference type="GO" id="GO:0006412">
    <property type="term" value="P:translation"/>
    <property type="evidence" value="ECO:0007669"/>
    <property type="project" value="InterPro"/>
</dbReference>
<dbReference type="WBParaSite" id="PgR070_g020_t01">
    <property type="protein sequence ID" value="PgR070_g020_t01"/>
    <property type="gene ID" value="PgR070_g020"/>
</dbReference>
<sequence>MAKVIRNKWVYKPHGRWYRYLPRRNDAVKEFDYESEGVGPESFPEKMDGTPPKLWLAWIYRNPVGEPHWTKKRLRKLFGENFQRGEMEIFKNTAAQNSELWHVKHLIEIRPLTFPNGEPTLEDVHAVEIFADGRCVIDRRLACDETQLRLADPQKQMTTSYLSSQLAHRYYTFKDVFEDNVYTPSNISVLD</sequence>
<organism evidence="1 2">
    <name type="scientific">Parascaris univalens</name>
    <name type="common">Nematode worm</name>
    <dbReference type="NCBI Taxonomy" id="6257"/>
    <lineage>
        <taxon>Eukaryota</taxon>
        <taxon>Metazoa</taxon>
        <taxon>Ecdysozoa</taxon>
        <taxon>Nematoda</taxon>
        <taxon>Chromadorea</taxon>
        <taxon>Rhabditida</taxon>
        <taxon>Spirurina</taxon>
        <taxon>Ascaridomorpha</taxon>
        <taxon>Ascaridoidea</taxon>
        <taxon>Ascarididae</taxon>
        <taxon>Parascaris</taxon>
    </lineage>
</organism>
<dbReference type="GO" id="GO:0005739">
    <property type="term" value="C:mitochondrion"/>
    <property type="evidence" value="ECO:0007669"/>
    <property type="project" value="TreeGrafter"/>
</dbReference>
<keyword evidence="1" id="KW-1185">Reference proteome</keyword>
<evidence type="ECO:0000313" key="1">
    <source>
        <dbReference type="Proteomes" id="UP000887569"/>
    </source>
</evidence>
<dbReference type="GO" id="GO:0015934">
    <property type="term" value="C:large ribosomal subunit"/>
    <property type="evidence" value="ECO:0007669"/>
    <property type="project" value="InterPro"/>
</dbReference>